<dbReference type="InterPro" id="IPR000897">
    <property type="entry name" value="SRP54_GTPase_dom"/>
</dbReference>
<dbReference type="GO" id="GO:0004019">
    <property type="term" value="F:adenylosuccinate synthase activity"/>
    <property type="evidence" value="ECO:0007669"/>
    <property type="project" value="UniProtKB-UniRule"/>
</dbReference>
<name>B9K9L4_THENN</name>
<comment type="function">
    <text evidence="8">Plays an important role in the de novo pathway of purine nucleotide biosynthesis. Catalyzes the first committed step in the biosynthesis of AMP from IMP.</text>
</comment>
<evidence type="ECO:0000256" key="8">
    <source>
        <dbReference type="HAMAP-Rule" id="MF_00011"/>
    </source>
</evidence>
<dbReference type="Gene3D" id="3.40.440.10">
    <property type="entry name" value="Adenylosuccinate Synthetase, subunit A, domain 1"/>
    <property type="match status" value="1"/>
</dbReference>
<dbReference type="CDD" id="cd03108">
    <property type="entry name" value="AdSS"/>
    <property type="match status" value="1"/>
</dbReference>
<evidence type="ECO:0000256" key="7">
    <source>
        <dbReference type="ARBA" id="ARBA00023134"/>
    </source>
</evidence>
<dbReference type="RefSeq" id="WP_015919936.1">
    <property type="nucleotide sequence ID" value="NC_011978.1"/>
</dbReference>
<dbReference type="GO" id="GO:0005737">
    <property type="term" value="C:cytoplasm"/>
    <property type="evidence" value="ECO:0007669"/>
    <property type="project" value="UniProtKB-SubCell"/>
</dbReference>
<feature type="binding site" evidence="8">
    <location>
        <begin position="11"/>
        <end position="17"/>
    </location>
    <ligand>
        <name>GTP</name>
        <dbReference type="ChEBI" id="CHEBI:37565"/>
    </ligand>
</feature>
<evidence type="ECO:0000259" key="10">
    <source>
        <dbReference type="PROSITE" id="PS00300"/>
    </source>
</evidence>
<sequence length="397" mass="44316">MNRVVVGLQWGDEGKGKVVTYLSRYHDIVVRYSGGANAGHTVNYGTFKVVHHLLPSADFTRNVGVAIGNGVLLDPQVFTKELIELKERFPEYSGDIFISENAHVVLPVHKEVDQRVDEVLKIGTTKRGIGPACADRVMRANVRIAELHDEKKARSLLEKNLSLKSLYNLTFDVEEVLDDLLNFYNVIKGFVVSSIQMKRILEEKSALFEGTQGVLLDLDVGTYPYVTSMNCSSSGVSAGMGFPVKIDETIGVFKAYTTRVGEGPFPTELFGEEGEALRKAGHEYGSTTGRPRRCGWLDLPLLNYAIEVAGVDTLVMTKADVLNGFEKVKVCVRYKDGRELLSLRDLDKKEPVYEAFDGWKSLESKEFDRFVNFIEKETGKPIKYISTGEKIEDIVEV</sequence>
<feature type="binding site" evidence="8">
    <location>
        <position position="139"/>
    </location>
    <ligand>
        <name>IMP</name>
        <dbReference type="ChEBI" id="CHEBI:58053"/>
        <note>ligand shared between dimeric partners</note>
    </ligand>
</feature>
<dbReference type="KEGG" id="tna:CTN_1471"/>
<dbReference type="HOGENOM" id="CLU_029848_0_0_0"/>
<comment type="catalytic activity">
    <reaction evidence="8 9">
        <text>IMP + L-aspartate + GTP = N(6)-(1,2-dicarboxyethyl)-AMP + GDP + phosphate + 2 H(+)</text>
        <dbReference type="Rhea" id="RHEA:15753"/>
        <dbReference type="ChEBI" id="CHEBI:15378"/>
        <dbReference type="ChEBI" id="CHEBI:29991"/>
        <dbReference type="ChEBI" id="CHEBI:37565"/>
        <dbReference type="ChEBI" id="CHEBI:43474"/>
        <dbReference type="ChEBI" id="CHEBI:57567"/>
        <dbReference type="ChEBI" id="CHEBI:58053"/>
        <dbReference type="ChEBI" id="CHEBI:58189"/>
        <dbReference type="EC" id="6.3.4.4"/>
    </reaction>
</comment>
<reference evidence="11 12" key="1">
    <citation type="journal article" date="2009" name="Biosci. Biotechnol. Biochem.">
        <title>WeGAS: a web-based microbial genome annotation system.</title>
        <authorList>
            <person name="Lee D."/>
            <person name="Seo H."/>
            <person name="Park C."/>
            <person name="Park K."/>
        </authorList>
    </citation>
    <scope>NUCLEOTIDE SEQUENCE [LARGE SCALE GENOMIC DNA]</scope>
    <source>
        <strain evidence="12">ATCC 49049 / DSM 4359 / NBRC 107923 / NS-E</strain>
    </source>
</reference>
<dbReference type="PROSITE" id="PS00300">
    <property type="entry name" value="SRP54"/>
    <property type="match status" value="1"/>
</dbReference>
<comment type="pathway">
    <text evidence="8 9">Purine metabolism; AMP biosynthesis via de novo pathway; AMP from IMP: step 1/2.</text>
</comment>
<evidence type="ECO:0000256" key="4">
    <source>
        <dbReference type="ARBA" id="ARBA00022741"/>
    </source>
</evidence>
<dbReference type="eggNOG" id="COG0104">
    <property type="taxonomic scope" value="Bacteria"/>
</dbReference>
<keyword evidence="12" id="KW-1185">Reference proteome</keyword>
<evidence type="ECO:0000313" key="12">
    <source>
        <dbReference type="Proteomes" id="UP000000445"/>
    </source>
</evidence>
<dbReference type="InterPro" id="IPR042109">
    <property type="entry name" value="Adenylosuccinate_synth_dom1"/>
</dbReference>
<dbReference type="NCBIfam" id="NF002223">
    <property type="entry name" value="PRK01117.1"/>
    <property type="match status" value="1"/>
</dbReference>
<feature type="binding site" description="in other chain" evidence="8">
    <location>
        <position position="227"/>
    </location>
    <ligand>
        <name>IMP</name>
        <dbReference type="ChEBI" id="CHEBI:58053"/>
        <note>ligand shared between dimeric partners</note>
    </ligand>
</feature>
<feature type="binding site" description="in other chain" evidence="8">
    <location>
        <position position="212"/>
    </location>
    <ligand>
        <name>IMP</name>
        <dbReference type="ChEBI" id="CHEBI:58053"/>
        <note>ligand shared between dimeric partners</note>
    </ligand>
</feature>
<feature type="binding site" evidence="8">
    <location>
        <begin position="318"/>
        <end position="320"/>
    </location>
    <ligand>
        <name>GTP</name>
        <dbReference type="ChEBI" id="CHEBI:37565"/>
    </ligand>
</feature>
<feature type="binding site" evidence="8">
    <location>
        <position position="12"/>
    </location>
    <ligand>
        <name>Mg(2+)</name>
        <dbReference type="ChEBI" id="CHEBI:18420"/>
    </ligand>
</feature>
<feature type="domain" description="SRP54-type proteins GTP-binding" evidence="10">
    <location>
        <begin position="381"/>
        <end position="394"/>
    </location>
</feature>
<feature type="binding site" evidence="8">
    <location>
        <begin position="286"/>
        <end position="292"/>
    </location>
    <ligand>
        <name>substrate</name>
    </ligand>
</feature>
<comment type="subunit">
    <text evidence="1 8">Homodimer.</text>
</comment>
<feature type="binding site" description="in other chain" evidence="8">
    <location>
        <position position="125"/>
    </location>
    <ligand>
        <name>IMP</name>
        <dbReference type="ChEBI" id="CHEBI:58053"/>
        <note>ligand shared between dimeric partners</note>
    </ligand>
</feature>
<feature type="binding site" description="in other chain" evidence="8">
    <location>
        <begin position="12"/>
        <end position="15"/>
    </location>
    <ligand>
        <name>IMP</name>
        <dbReference type="ChEBI" id="CHEBI:58053"/>
        <note>ligand shared between dimeric partners</note>
    </ligand>
</feature>
<dbReference type="HAMAP" id="MF_00011">
    <property type="entry name" value="Adenylosucc_synth"/>
    <property type="match status" value="1"/>
</dbReference>
<dbReference type="EMBL" id="CP000916">
    <property type="protein sequence ID" value="ACM23647.1"/>
    <property type="molecule type" value="Genomic_DNA"/>
</dbReference>
<dbReference type="PANTHER" id="PTHR11846:SF0">
    <property type="entry name" value="ADENYLOSUCCINATE SYNTHETASE"/>
    <property type="match status" value="1"/>
</dbReference>
<protein>
    <recommendedName>
        <fullName evidence="8 9">Adenylosuccinate synthetase</fullName>
        <shortName evidence="8">AMPSase</shortName>
        <shortName evidence="8">AdSS</shortName>
        <ecNumber evidence="8 9">6.3.4.4</ecNumber>
    </recommendedName>
    <alternativeName>
        <fullName evidence="8">IMP--aspartate ligase</fullName>
    </alternativeName>
</protein>
<accession>B9K9L4</accession>
<dbReference type="SUPFAM" id="SSF52540">
    <property type="entry name" value="P-loop containing nucleoside triphosphate hydrolases"/>
    <property type="match status" value="1"/>
</dbReference>
<feature type="binding site" evidence="8">
    <location>
        <position position="292"/>
    </location>
    <ligand>
        <name>GTP</name>
        <dbReference type="ChEBI" id="CHEBI:37565"/>
    </ligand>
</feature>
<keyword evidence="8" id="KW-0963">Cytoplasm</keyword>
<keyword evidence="3 8" id="KW-0479">Metal-binding</keyword>
<evidence type="ECO:0000313" key="11">
    <source>
        <dbReference type="EMBL" id="ACM23647.1"/>
    </source>
</evidence>
<evidence type="ECO:0000256" key="6">
    <source>
        <dbReference type="ARBA" id="ARBA00022842"/>
    </source>
</evidence>
<feature type="active site" description="Proton donor" evidence="8">
    <location>
        <position position="40"/>
    </location>
</feature>
<dbReference type="Gene3D" id="3.90.170.10">
    <property type="entry name" value="Adenylosuccinate Synthetase, subunit A, domain 3"/>
    <property type="match status" value="1"/>
</dbReference>
<feature type="binding site" evidence="8">
    <location>
        <begin position="39"/>
        <end position="41"/>
    </location>
    <ligand>
        <name>GTP</name>
        <dbReference type="ChEBI" id="CHEBI:37565"/>
    </ligand>
</feature>
<feature type="active site" description="Proton acceptor" evidence="8">
    <location>
        <position position="12"/>
    </location>
</feature>
<evidence type="ECO:0000256" key="5">
    <source>
        <dbReference type="ARBA" id="ARBA00022755"/>
    </source>
</evidence>
<dbReference type="InterPro" id="IPR042110">
    <property type="entry name" value="Adenylosuccinate_synth_dom2"/>
</dbReference>
<gene>
    <name evidence="8" type="primary">purA</name>
    <name evidence="11" type="ordered locus">CTN_1471</name>
</gene>
<dbReference type="PROSITE" id="PS01266">
    <property type="entry name" value="ADENYLOSUCCIN_SYN_1"/>
    <property type="match status" value="1"/>
</dbReference>
<dbReference type="NCBIfam" id="TIGR00184">
    <property type="entry name" value="purA"/>
    <property type="match status" value="1"/>
</dbReference>
<dbReference type="FunFam" id="3.90.170.10:FF:000001">
    <property type="entry name" value="Adenylosuccinate synthetase"/>
    <property type="match status" value="1"/>
</dbReference>
<evidence type="ECO:0000256" key="3">
    <source>
        <dbReference type="ARBA" id="ARBA00022723"/>
    </source>
</evidence>
<feature type="binding site" description="in other chain" evidence="8">
    <location>
        <begin position="37"/>
        <end position="40"/>
    </location>
    <ligand>
        <name>IMP</name>
        <dbReference type="ChEBI" id="CHEBI:58053"/>
        <note>ligand shared between dimeric partners</note>
    </ligand>
</feature>
<dbReference type="SMART" id="SM00788">
    <property type="entry name" value="Adenylsucc_synt"/>
    <property type="match status" value="1"/>
</dbReference>
<feature type="binding site" description="in other chain" evidence="8">
    <location>
        <position position="290"/>
    </location>
    <ligand>
        <name>IMP</name>
        <dbReference type="ChEBI" id="CHEBI:58053"/>
        <note>ligand shared between dimeric partners</note>
    </ligand>
</feature>
<organism evidence="11 12">
    <name type="scientific">Thermotoga neapolitana (strain ATCC 49049 / DSM 4359 / NBRC 107923 / NS-E)</name>
    <dbReference type="NCBI Taxonomy" id="309803"/>
    <lineage>
        <taxon>Bacteria</taxon>
        <taxon>Thermotogati</taxon>
        <taxon>Thermotogota</taxon>
        <taxon>Thermotogae</taxon>
        <taxon>Thermotogales</taxon>
        <taxon>Thermotogaceae</taxon>
        <taxon>Thermotoga</taxon>
    </lineage>
</organism>
<dbReference type="InterPro" id="IPR018220">
    <property type="entry name" value="Adenylosuccin_syn_GTP-bd"/>
</dbReference>
<dbReference type="Proteomes" id="UP000000445">
    <property type="component" value="Chromosome"/>
</dbReference>
<proteinExistence type="inferred from homology"/>
<dbReference type="NCBIfam" id="NF010355">
    <property type="entry name" value="PRK13783.1"/>
    <property type="match status" value="1"/>
</dbReference>
<dbReference type="InterPro" id="IPR001114">
    <property type="entry name" value="Adenylosuccinate_synthetase"/>
</dbReference>
<feature type="binding site" evidence="8">
    <location>
        <position position="39"/>
    </location>
    <ligand>
        <name>Mg(2+)</name>
        <dbReference type="ChEBI" id="CHEBI:18420"/>
    </ligand>
</feature>
<evidence type="ECO:0000256" key="1">
    <source>
        <dbReference type="ARBA" id="ARBA00011738"/>
    </source>
</evidence>
<keyword evidence="2 8" id="KW-0436">Ligase</keyword>
<dbReference type="Pfam" id="PF00709">
    <property type="entry name" value="Adenylsucc_synt"/>
    <property type="match status" value="1"/>
</dbReference>
<keyword evidence="7 8" id="KW-0342">GTP-binding</keyword>
<dbReference type="GO" id="GO:0006614">
    <property type="term" value="P:SRP-dependent cotranslational protein targeting to membrane"/>
    <property type="evidence" value="ECO:0007669"/>
    <property type="project" value="InterPro"/>
</dbReference>
<dbReference type="AlphaFoldDB" id="B9K9L4"/>
<comment type="subcellular location">
    <subcellularLocation>
        <location evidence="8">Cytoplasm</location>
    </subcellularLocation>
</comment>
<dbReference type="Gene3D" id="1.10.300.10">
    <property type="entry name" value="Adenylosuccinate Synthetase, subunit A, domain 2"/>
    <property type="match status" value="1"/>
</dbReference>
<evidence type="ECO:0000256" key="9">
    <source>
        <dbReference type="RuleBase" id="RU000520"/>
    </source>
</evidence>
<dbReference type="GO" id="GO:0044208">
    <property type="term" value="P:'de novo' AMP biosynthetic process"/>
    <property type="evidence" value="ECO:0007669"/>
    <property type="project" value="UniProtKB-UniRule"/>
</dbReference>
<dbReference type="GO" id="GO:0000287">
    <property type="term" value="F:magnesium ion binding"/>
    <property type="evidence" value="ECO:0007669"/>
    <property type="project" value="UniProtKB-UniRule"/>
</dbReference>
<dbReference type="InterPro" id="IPR027417">
    <property type="entry name" value="P-loop_NTPase"/>
</dbReference>
<comment type="similarity">
    <text evidence="8 9">Belongs to the adenylosuccinate synthetase family.</text>
</comment>
<keyword evidence="4 8" id="KW-0547">Nucleotide-binding</keyword>
<dbReference type="PANTHER" id="PTHR11846">
    <property type="entry name" value="ADENYLOSUCCINATE SYNTHETASE"/>
    <property type="match status" value="1"/>
</dbReference>
<keyword evidence="5 8" id="KW-0658">Purine biosynthesis</keyword>
<dbReference type="UniPathway" id="UPA00075">
    <property type="reaction ID" value="UER00335"/>
</dbReference>
<dbReference type="GO" id="GO:0005525">
    <property type="term" value="F:GTP binding"/>
    <property type="evidence" value="ECO:0007669"/>
    <property type="project" value="UniProtKB-UniRule"/>
</dbReference>
<feature type="binding site" evidence="8">
    <location>
        <begin position="386"/>
        <end position="388"/>
    </location>
    <ligand>
        <name>GTP</name>
        <dbReference type="ChEBI" id="CHEBI:37565"/>
    </ligand>
</feature>
<dbReference type="InterPro" id="IPR042111">
    <property type="entry name" value="Adenylosuccinate_synth_dom3"/>
</dbReference>
<comment type="cofactor">
    <cofactor evidence="8">
        <name>Mg(2+)</name>
        <dbReference type="ChEBI" id="CHEBI:18420"/>
    </cofactor>
    <text evidence="8">Binds 1 Mg(2+) ion per subunit.</text>
</comment>
<dbReference type="STRING" id="309803.CTN_1471"/>
<dbReference type="GO" id="GO:0046040">
    <property type="term" value="P:IMP metabolic process"/>
    <property type="evidence" value="ECO:0007669"/>
    <property type="project" value="TreeGrafter"/>
</dbReference>
<evidence type="ECO:0000256" key="2">
    <source>
        <dbReference type="ARBA" id="ARBA00022598"/>
    </source>
</evidence>
<keyword evidence="6 8" id="KW-0460">Magnesium</keyword>
<dbReference type="EC" id="6.3.4.4" evidence="8 9"/>